<dbReference type="Proteomes" id="UP000198341">
    <property type="component" value="Chromosome 6"/>
</dbReference>
<dbReference type="RefSeq" id="XP_007512492.1">
    <property type="nucleotide sequence ID" value="XM_007512430.1"/>
</dbReference>
<evidence type="ECO:0000256" key="2">
    <source>
        <dbReference type="SAM" id="Phobius"/>
    </source>
</evidence>
<sequence>MSMERSMSEHGVVNHHHQIRSTQTFDDDTARNMSRVEAVSFQRESGEREEEGEEDEEEQQQQQQQQQRDVIEVPRGYRRPRRALMRQIPVSDRPTSNGTRERTSRGRRELEFARSEYSNFAKVSMKVFACAMLAAFAGLLYITTHEFGHAAACALTKGHRVVKISILSVTIFERPIAIDEPPREASDNDNDDGDKSGEEEDDAIITPIGDEYRSRGIQSTTGVQDEQNRAPSKVGYTTCATIQTYTTDIFLIDRKEAWIKVSGYLSTLALQIICVNVALFFNSIIAASFMYPDTFFYAWKRYPNEVQEGFSVLMFNKVLRERLELPPGVSFSSEVSDFSNKWDSKNTALSYMLTGIGVTLLFCQMVVFAVVSEKKFQRRLDLEEERDRLPPLRIPRTRSGV</sequence>
<keyword evidence="2" id="KW-0812">Transmembrane</keyword>
<feature type="transmembrane region" description="Helical" evidence="2">
    <location>
        <begin position="348"/>
        <end position="371"/>
    </location>
</feature>
<feature type="compositionally biased region" description="Acidic residues" evidence="1">
    <location>
        <begin position="47"/>
        <end position="59"/>
    </location>
</feature>
<reference evidence="3 4" key="1">
    <citation type="submission" date="2011-10" db="EMBL/GenBank/DDBJ databases">
        <authorList>
            <person name="Genoscope - CEA"/>
        </authorList>
    </citation>
    <scope>NUCLEOTIDE SEQUENCE [LARGE SCALE GENOMIC DNA]</scope>
    <source>
        <strain evidence="3 4">RCC 1105</strain>
    </source>
</reference>
<dbReference type="GeneID" id="19015213"/>
<proteinExistence type="predicted"/>
<organism evidence="3 4">
    <name type="scientific">Bathycoccus prasinos</name>
    <dbReference type="NCBI Taxonomy" id="41875"/>
    <lineage>
        <taxon>Eukaryota</taxon>
        <taxon>Viridiplantae</taxon>
        <taxon>Chlorophyta</taxon>
        <taxon>Mamiellophyceae</taxon>
        <taxon>Mamiellales</taxon>
        <taxon>Bathycoccaceae</taxon>
        <taxon>Bathycoccus</taxon>
    </lineage>
</organism>
<keyword evidence="4" id="KW-1185">Reference proteome</keyword>
<evidence type="ECO:0000313" key="4">
    <source>
        <dbReference type="Proteomes" id="UP000198341"/>
    </source>
</evidence>
<keyword evidence="2" id="KW-0472">Membrane</keyword>
<evidence type="ECO:0000313" key="3">
    <source>
        <dbReference type="EMBL" id="CCO17092.1"/>
    </source>
</evidence>
<feature type="transmembrane region" description="Helical" evidence="2">
    <location>
        <begin position="264"/>
        <end position="291"/>
    </location>
</feature>
<evidence type="ECO:0000256" key="1">
    <source>
        <dbReference type="SAM" id="MobiDB-lite"/>
    </source>
</evidence>
<keyword evidence="2" id="KW-1133">Transmembrane helix</keyword>
<dbReference type="KEGG" id="bpg:Bathy06g02330"/>
<protein>
    <submittedName>
        <fullName evidence="3">Uncharacterized protein</fullName>
    </submittedName>
</protein>
<accession>K8EG17</accession>
<feature type="compositionally biased region" description="Basic and acidic residues" evidence="1">
    <location>
        <begin position="99"/>
        <end position="108"/>
    </location>
</feature>
<dbReference type="AlphaFoldDB" id="K8EG17"/>
<feature type="region of interest" description="Disordered" evidence="1">
    <location>
        <begin position="1"/>
        <end position="108"/>
    </location>
</feature>
<dbReference type="EMBL" id="FO082273">
    <property type="protein sequence ID" value="CCO17092.1"/>
    <property type="molecule type" value="Genomic_DNA"/>
</dbReference>
<gene>
    <name evidence="3" type="ORF">Bathy06g02330</name>
</gene>
<feature type="region of interest" description="Disordered" evidence="1">
    <location>
        <begin position="178"/>
        <end position="204"/>
    </location>
</feature>
<feature type="compositionally biased region" description="Acidic residues" evidence="1">
    <location>
        <begin position="187"/>
        <end position="203"/>
    </location>
</feature>
<name>K8EG17_9CHLO</name>